<dbReference type="EMBL" id="JAHQIW010006966">
    <property type="protein sequence ID" value="KAJ1371357.1"/>
    <property type="molecule type" value="Genomic_DNA"/>
</dbReference>
<gene>
    <name evidence="1" type="ORF">KIN20_033298</name>
</gene>
<sequence>MYGACKQVLQGEDMIQPFPDRCQLRVTLATEPSLTGMRSQWAMNWRCTVFEPCQKAWHIVPRKEFDASIEICVLSRTKRDDVCEAQWFKISGDRKSRASV</sequence>
<reference evidence="1" key="1">
    <citation type="submission" date="2021-06" db="EMBL/GenBank/DDBJ databases">
        <title>Parelaphostrongylus tenuis whole genome reference sequence.</title>
        <authorList>
            <person name="Garwood T.J."/>
            <person name="Larsen P.A."/>
            <person name="Fountain-Jones N.M."/>
            <person name="Garbe J.R."/>
            <person name="Macchietto M.G."/>
            <person name="Kania S.A."/>
            <person name="Gerhold R.W."/>
            <person name="Richards J.E."/>
            <person name="Wolf T.M."/>
        </authorList>
    </citation>
    <scope>NUCLEOTIDE SEQUENCE</scope>
    <source>
        <strain evidence="1">MNPRO001-30</strain>
        <tissue evidence="1">Meninges</tissue>
    </source>
</reference>
<evidence type="ECO:0000313" key="1">
    <source>
        <dbReference type="EMBL" id="KAJ1371357.1"/>
    </source>
</evidence>
<comment type="caution">
    <text evidence="1">The sequence shown here is derived from an EMBL/GenBank/DDBJ whole genome shotgun (WGS) entry which is preliminary data.</text>
</comment>
<organism evidence="1 2">
    <name type="scientific">Parelaphostrongylus tenuis</name>
    <name type="common">Meningeal worm</name>
    <dbReference type="NCBI Taxonomy" id="148309"/>
    <lineage>
        <taxon>Eukaryota</taxon>
        <taxon>Metazoa</taxon>
        <taxon>Ecdysozoa</taxon>
        <taxon>Nematoda</taxon>
        <taxon>Chromadorea</taxon>
        <taxon>Rhabditida</taxon>
        <taxon>Rhabditina</taxon>
        <taxon>Rhabditomorpha</taxon>
        <taxon>Strongyloidea</taxon>
        <taxon>Metastrongylidae</taxon>
        <taxon>Parelaphostrongylus</taxon>
    </lineage>
</organism>
<proteinExistence type="predicted"/>
<dbReference type="AlphaFoldDB" id="A0AAD5R880"/>
<dbReference type="Proteomes" id="UP001196413">
    <property type="component" value="Unassembled WGS sequence"/>
</dbReference>
<protein>
    <submittedName>
        <fullName evidence="1">Uncharacterized protein</fullName>
    </submittedName>
</protein>
<keyword evidence="2" id="KW-1185">Reference proteome</keyword>
<name>A0AAD5R880_PARTN</name>
<accession>A0AAD5R880</accession>
<evidence type="ECO:0000313" key="2">
    <source>
        <dbReference type="Proteomes" id="UP001196413"/>
    </source>
</evidence>